<keyword evidence="2" id="KW-1185">Reference proteome</keyword>
<sequence>MTIENREDTLEEHDIESNPDIAKKMEWMRERMGLETNEELLSKALSLLHQTIELEDQGYTVGAWKDSMFSRHVVKYRIASKK</sequence>
<evidence type="ECO:0000313" key="1">
    <source>
        <dbReference type="EMBL" id="MFD2614642.1"/>
    </source>
</evidence>
<name>A0ABW5PGR5_9BACL</name>
<protein>
    <submittedName>
        <fullName evidence="1">Uncharacterized protein</fullName>
    </submittedName>
</protein>
<evidence type="ECO:0000313" key="2">
    <source>
        <dbReference type="Proteomes" id="UP001597541"/>
    </source>
</evidence>
<dbReference type="RefSeq" id="WP_377605711.1">
    <property type="nucleotide sequence ID" value="NZ_JBHUME010000013.1"/>
</dbReference>
<reference evidence="2" key="1">
    <citation type="journal article" date="2019" name="Int. J. Syst. Evol. Microbiol.">
        <title>The Global Catalogue of Microorganisms (GCM) 10K type strain sequencing project: providing services to taxonomists for standard genome sequencing and annotation.</title>
        <authorList>
            <consortium name="The Broad Institute Genomics Platform"/>
            <consortium name="The Broad Institute Genome Sequencing Center for Infectious Disease"/>
            <person name="Wu L."/>
            <person name="Ma J."/>
        </authorList>
    </citation>
    <scope>NUCLEOTIDE SEQUENCE [LARGE SCALE GENOMIC DNA]</scope>
    <source>
        <strain evidence="2">KCTC 3950</strain>
    </source>
</reference>
<accession>A0ABW5PGR5</accession>
<comment type="caution">
    <text evidence="1">The sequence shown here is derived from an EMBL/GenBank/DDBJ whole genome shotgun (WGS) entry which is preliminary data.</text>
</comment>
<proteinExistence type="predicted"/>
<dbReference type="Proteomes" id="UP001597541">
    <property type="component" value="Unassembled WGS sequence"/>
</dbReference>
<gene>
    <name evidence="1" type="ORF">ACFSUF_19710</name>
</gene>
<organism evidence="1 2">
    <name type="scientific">Paenibacillus gansuensis</name>
    <dbReference type="NCBI Taxonomy" id="306542"/>
    <lineage>
        <taxon>Bacteria</taxon>
        <taxon>Bacillati</taxon>
        <taxon>Bacillota</taxon>
        <taxon>Bacilli</taxon>
        <taxon>Bacillales</taxon>
        <taxon>Paenibacillaceae</taxon>
        <taxon>Paenibacillus</taxon>
    </lineage>
</organism>
<dbReference type="EMBL" id="JBHUME010000013">
    <property type="protein sequence ID" value="MFD2614642.1"/>
    <property type="molecule type" value="Genomic_DNA"/>
</dbReference>